<sequence>MQKQNNFSPAIIIIFFLGIGIGVFAISTFAQTRTTLKPQQVNLDEVFSSKASNTSQNDDSQNYGSVGNFQEQQPSGDINVPAPTPEDNSMTYYIKENN</sequence>
<organism evidence="3 4">
    <name type="scientific">candidate division CPR2 bacterium GW2011_GWC2_39_10</name>
    <dbReference type="NCBI Taxonomy" id="1618345"/>
    <lineage>
        <taxon>Bacteria</taxon>
        <taxon>Bacteria division CPR2</taxon>
    </lineage>
</organism>
<evidence type="ECO:0000256" key="2">
    <source>
        <dbReference type="SAM" id="Phobius"/>
    </source>
</evidence>
<dbReference type="STRING" id="1618345.UT18_C0013G0004"/>
<evidence type="ECO:0000256" key="1">
    <source>
        <dbReference type="SAM" id="MobiDB-lite"/>
    </source>
</evidence>
<keyword evidence="2" id="KW-0472">Membrane</keyword>
<keyword evidence="2" id="KW-0812">Transmembrane</keyword>
<dbReference type="EMBL" id="LBVV01000013">
    <property type="protein sequence ID" value="KKQ93957.1"/>
    <property type="molecule type" value="Genomic_DNA"/>
</dbReference>
<dbReference type="AlphaFoldDB" id="A0A0G0LSE3"/>
<feature type="transmembrane region" description="Helical" evidence="2">
    <location>
        <begin position="6"/>
        <end position="30"/>
    </location>
</feature>
<evidence type="ECO:0000313" key="3">
    <source>
        <dbReference type="EMBL" id="KKQ93957.1"/>
    </source>
</evidence>
<name>A0A0G0LSE3_UNCC2</name>
<protein>
    <submittedName>
        <fullName evidence="3">Uncharacterized protein</fullName>
    </submittedName>
</protein>
<keyword evidence="2" id="KW-1133">Transmembrane helix</keyword>
<accession>A0A0G0LSE3</accession>
<gene>
    <name evidence="3" type="ORF">UT18_C0013G0004</name>
</gene>
<proteinExistence type="predicted"/>
<feature type="compositionally biased region" description="Polar residues" evidence="1">
    <location>
        <begin position="49"/>
        <end position="76"/>
    </location>
</feature>
<reference evidence="3 4" key="1">
    <citation type="journal article" date="2015" name="Nature">
        <title>rRNA introns, odd ribosomes, and small enigmatic genomes across a large radiation of phyla.</title>
        <authorList>
            <person name="Brown C.T."/>
            <person name="Hug L.A."/>
            <person name="Thomas B.C."/>
            <person name="Sharon I."/>
            <person name="Castelle C.J."/>
            <person name="Singh A."/>
            <person name="Wilkins M.J."/>
            <person name="Williams K.H."/>
            <person name="Banfield J.F."/>
        </authorList>
    </citation>
    <scope>NUCLEOTIDE SEQUENCE [LARGE SCALE GENOMIC DNA]</scope>
</reference>
<evidence type="ECO:0000313" key="4">
    <source>
        <dbReference type="Proteomes" id="UP000034207"/>
    </source>
</evidence>
<feature type="region of interest" description="Disordered" evidence="1">
    <location>
        <begin position="47"/>
        <end position="98"/>
    </location>
</feature>
<dbReference type="Proteomes" id="UP000034207">
    <property type="component" value="Unassembled WGS sequence"/>
</dbReference>
<comment type="caution">
    <text evidence="3">The sequence shown here is derived from an EMBL/GenBank/DDBJ whole genome shotgun (WGS) entry which is preliminary data.</text>
</comment>